<sequence>MDKDPIYCARFLQLFLVAGQTYLQPPDIIDLVIRSKLQRRPPYPELHFPKSTQCYLRPHHNSVRFHAGISLNNSGPYNATRLHQAITLRSIHILRLFERSTITQTARSPAPAYARRVPTGSLYCVNECLDEYLKQRVHSLYMRRGEGLLEVTDIFDKHWPIVRWMIWWWANSEDKARMKMERWREAPR</sequence>
<keyword evidence="2" id="KW-1185">Reference proteome</keyword>
<gene>
    <name evidence="1" type="ORF">BDV95DRAFT_576059</name>
</gene>
<dbReference type="Proteomes" id="UP000481861">
    <property type="component" value="Unassembled WGS sequence"/>
</dbReference>
<accession>A0A7C8I379</accession>
<dbReference type="EMBL" id="JAADJZ010000015">
    <property type="protein sequence ID" value="KAF2869694.1"/>
    <property type="molecule type" value="Genomic_DNA"/>
</dbReference>
<protein>
    <submittedName>
        <fullName evidence="1">Uncharacterized protein</fullName>
    </submittedName>
</protein>
<dbReference type="OrthoDB" id="5384804at2759"/>
<reference evidence="1 2" key="1">
    <citation type="submission" date="2020-01" db="EMBL/GenBank/DDBJ databases">
        <authorList>
            <consortium name="DOE Joint Genome Institute"/>
            <person name="Haridas S."/>
            <person name="Albert R."/>
            <person name="Binder M."/>
            <person name="Bloem J."/>
            <person name="Labutti K."/>
            <person name="Salamov A."/>
            <person name="Andreopoulos B."/>
            <person name="Baker S.E."/>
            <person name="Barry K."/>
            <person name="Bills G."/>
            <person name="Bluhm B.H."/>
            <person name="Cannon C."/>
            <person name="Castanera R."/>
            <person name="Culley D.E."/>
            <person name="Daum C."/>
            <person name="Ezra D."/>
            <person name="Gonzalez J.B."/>
            <person name="Henrissat B."/>
            <person name="Kuo A."/>
            <person name="Liang C."/>
            <person name="Lipzen A."/>
            <person name="Lutzoni F."/>
            <person name="Magnuson J."/>
            <person name="Mondo S."/>
            <person name="Nolan M."/>
            <person name="Ohm R."/>
            <person name="Pangilinan J."/>
            <person name="Park H.-J.H."/>
            <person name="Ramirez L."/>
            <person name="Alfaro M."/>
            <person name="Sun H."/>
            <person name="Tritt A."/>
            <person name="Yoshinaga Y."/>
            <person name="Zwiers L.-H.L."/>
            <person name="Turgeon B.G."/>
            <person name="Goodwin S.B."/>
            <person name="Spatafora J.W."/>
            <person name="Crous P.W."/>
            <person name="Grigoriev I.V."/>
        </authorList>
    </citation>
    <scope>NUCLEOTIDE SEQUENCE [LARGE SCALE GENOMIC DNA]</scope>
    <source>
        <strain evidence="1 2">CBS 611.86</strain>
    </source>
</reference>
<dbReference type="AlphaFoldDB" id="A0A7C8I379"/>
<comment type="caution">
    <text evidence="1">The sequence shown here is derived from an EMBL/GenBank/DDBJ whole genome shotgun (WGS) entry which is preliminary data.</text>
</comment>
<evidence type="ECO:0000313" key="1">
    <source>
        <dbReference type="EMBL" id="KAF2869694.1"/>
    </source>
</evidence>
<proteinExistence type="predicted"/>
<name>A0A7C8I379_9PLEO</name>
<organism evidence="1 2">
    <name type="scientific">Massariosphaeria phaeospora</name>
    <dbReference type="NCBI Taxonomy" id="100035"/>
    <lineage>
        <taxon>Eukaryota</taxon>
        <taxon>Fungi</taxon>
        <taxon>Dikarya</taxon>
        <taxon>Ascomycota</taxon>
        <taxon>Pezizomycotina</taxon>
        <taxon>Dothideomycetes</taxon>
        <taxon>Pleosporomycetidae</taxon>
        <taxon>Pleosporales</taxon>
        <taxon>Pleosporales incertae sedis</taxon>
        <taxon>Massariosphaeria</taxon>
    </lineage>
</organism>
<evidence type="ECO:0000313" key="2">
    <source>
        <dbReference type="Proteomes" id="UP000481861"/>
    </source>
</evidence>